<dbReference type="EMBL" id="CP042200">
    <property type="protein sequence ID" value="QDS76831.1"/>
    <property type="molecule type" value="Genomic_DNA"/>
</dbReference>
<gene>
    <name evidence="1" type="ORF">FKW77_002996</name>
</gene>
<evidence type="ECO:0000313" key="2">
    <source>
        <dbReference type="Proteomes" id="UP000316270"/>
    </source>
</evidence>
<dbReference type="OrthoDB" id="10431580at2759"/>
<accession>A0A517LMH8</accession>
<protein>
    <submittedName>
        <fullName evidence="1">Uncharacterized protein</fullName>
    </submittedName>
</protein>
<evidence type="ECO:0000313" key="1">
    <source>
        <dbReference type="EMBL" id="QDS76831.1"/>
    </source>
</evidence>
<dbReference type="AlphaFoldDB" id="A0A517LMH8"/>
<sequence>MSTNSTKTAKAKPANFLLLPRELRQCILLLTHEVDVPILQYKHNLHVRAPDRETIQAHNTMRSWAALSREVDPIVAADMKFVQEKWEEPFDVINRALMKKFGGLF</sequence>
<organism evidence="1 2">
    <name type="scientific">Venturia effusa</name>
    <dbReference type="NCBI Taxonomy" id="50376"/>
    <lineage>
        <taxon>Eukaryota</taxon>
        <taxon>Fungi</taxon>
        <taxon>Dikarya</taxon>
        <taxon>Ascomycota</taxon>
        <taxon>Pezizomycotina</taxon>
        <taxon>Dothideomycetes</taxon>
        <taxon>Pleosporomycetidae</taxon>
        <taxon>Venturiales</taxon>
        <taxon>Venturiaceae</taxon>
        <taxon>Venturia</taxon>
    </lineage>
</organism>
<dbReference type="Proteomes" id="UP000316270">
    <property type="component" value="Chromosome 16"/>
</dbReference>
<keyword evidence="2" id="KW-1185">Reference proteome</keyword>
<name>A0A517LMH8_9PEZI</name>
<reference evidence="1 2" key="1">
    <citation type="submission" date="2019-07" db="EMBL/GenBank/DDBJ databases">
        <title>Finished genome of Venturia effusa.</title>
        <authorList>
            <person name="Young C.A."/>
            <person name="Cox M.P."/>
            <person name="Ganley A.R.D."/>
            <person name="David W.J."/>
        </authorList>
    </citation>
    <scope>NUCLEOTIDE SEQUENCE [LARGE SCALE GENOMIC DNA]</scope>
    <source>
        <strain evidence="2">albino</strain>
    </source>
</reference>
<proteinExistence type="predicted"/>